<dbReference type="GO" id="GO:0019843">
    <property type="term" value="F:rRNA binding"/>
    <property type="evidence" value="ECO:0007669"/>
    <property type="project" value="UniProtKB-KW"/>
</dbReference>
<gene>
    <name evidence="9" type="ORF">METZ01_LOCUS76097</name>
</gene>
<evidence type="ECO:0008006" key="10">
    <source>
        <dbReference type="Google" id="ProtNLM"/>
    </source>
</evidence>
<dbReference type="InterPro" id="IPR020069">
    <property type="entry name" value="Ribosomal_bL9_C"/>
</dbReference>
<proteinExistence type="inferred from homology"/>
<dbReference type="InterPro" id="IPR020070">
    <property type="entry name" value="Ribosomal_bL9_N"/>
</dbReference>
<dbReference type="GO" id="GO:0005840">
    <property type="term" value="C:ribosome"/>
    <property type="evidence" value="ECO:0007669"/>
    <property type="project" value="UniProtKB-KW"/>
</dbReference>
<name>A0A381U9J8_9ZZZZ</name>
<feature type="domain" description="Ribosomal protein L9" evidence="7">
    <location>
        <begin position="2"/>
        <end position="46"/>
    </location>
</feature>
<evidence type="ECO:0000256" key="5">
    <source>
        <dbReference type="ARBA" id="ARBA00023274"/>
    </source>
</evidence>
<keyword evidence="4" id="KW-0689">Ribosomal protein</keyword>
<dbReference type="SUPFAM" id="SSF55658">
    <property type="entry name" value="L9 N-domain-like"/>
    <property type="match status" value="1"/>
</dbReference>
<evidence type="ECO:0000256" key="3">
    <source>
        <dbReference type="ARBA" id="ARBA00022884"/>
    </source>
</evidence>
<dbReference type="HAMAP" id="MF_00503">
    <property type="entry name" value="Ribosomal_bL9"/>
    <property type="match status" value="1"/>
</dbReference>
<evidence type="ECO:0000256" key="6">
    <source>
        <dbReference type="SAM" id="MobiDB-lite"/>
    </source>
</evidence>
<dbReference type="InterPro" id="IPR036791">
    <property type="entry name" value="Ribosomal_bL9_C_sf"/>
</dbReference>
<dbReference type="NCBIfam" id="TIGR00158">
    <property type="entry name" value="L9"/>
    <property type="match status" value="1"/>
</dbReference>
<dbReference type="AlphaFoldDB" id="A0A381U9J8"/>
<protein>
    <recommendedName>
        <fullName evidence="10">Ribosomal protein L9 domain-containing protein</fullName>
    </recommendedName>
</protein>
<keyword evidence="2" id="KW-0699">rRNA-binding</keyword>
<dbReference type="InterPro" id="IPR000244">
    <property type="entry name" value="Ribosomal_bL9"/>
</dbReference>
<dbReference type="Pfam" id="PF03948">
    <property type="entry name" value="Ribosomal_L9_C"/>
    <property type="match status" value="1"/>
</dbReference>
<reference evidence="9" key="1">
    <citation type="submission" date="2018-05" db="EMBL/GenBank/DDBJ databases">
        <authorList>
            <person name="Lanie J.A."/>
            <person name="Ng W.-L."/>
            <person name="Kazmierczak K.M."/>
            <person name="Andrzejewski T.M."/>
            <person name="Davidsen T.M."/>
            <person name="Wayne K.J."/>
            <person name="Tettelin H."/>
            <person name="Glass J.I."/>
            <person name="Rusch D."/>
            <person name="Podicherti R."/>
            <person name="Tsui H.-C.T."/>
            <person name="Winkler M.E."/>
        </authorList>
    </citation>
    <scope>NUCLEOTIDE SEQUENCE</scope>
</reference>
<evidence type="ECO:0000259" key="7">
    <source>
        <dbReference type="Pfam" id="PF01281"/>
    </source>
</evidence>
<evidence type="ECO:0000256" key="4">
    <source>
        <dbReference type="ARBA" id="ARBA00022980"/>
    </source>
</evidence>
<dbReference type="PANTHER" id="PTHR21368">
    <property type="entry name" value="50S RIBOSOMAL PROTEIN L9"/>
    <property type="match status" value="1"/>
</dbReference>
<organism evidence="9">
    <name type="scientific">marine metagenome</name>
    <dbReference type="NCBI Taxonomy" id="408172"/>
    <lineage>
        <taxon>unclassified sequences</taxon>
        <taxon>metagenomes</taxon>
        <taxon>ecological metagenomes</taxon>
    </lineage>
</organism>
<evidence type="ECO:0000259" key="8">
    <source>
        <dbReference type="Pfam" id="PF03948"/>
    </source>
</evidence>
<dbReference type="SUPFAM" id="SSF55653">
    <property type="entry name" value="Ribosomal protein L9 C-domain"/>
    <property type="match status" value="1"/>
</dbReference>
<feature type="non-terminal residue" evidence="9">
    <location>
        <position position="1"/>
    </location>
</feature>
<accession>A0A381U9J8</accession>
<evidence type="ECO:0000256" key="1">
    <source>
        <dbReference type="ARBA" id="ARBA00010605"/>
    </source>
</evidence>
<dbReference type="EMBL" id="UINC01005738">
    <property type="protein sequence ID" value="SVA23243.1"/>
    <property type="molecule type" value="Genomic_DNA"/>
</dbReference>
<dbReference type="InterPro" id="IPR009027">
    <property type="entry name" value="Ribosomal_bL9/RNase_H1_N"/>
</dbReference>
<sequence>VRILFLEDVTNVALAGEIKEVKSGFARNYLLPKGLATIATPDQIRRIEKIQKIAEEKRSVQTKEATSIAGKIDGAVLALSGRVGPTGQYYGSISVAAILEHLKESTGQTVERRMVELNESIKQPGSYEINIQLLQDVSASIKIMATAEGKEDLPFDEDLPSVAKIYESDNEELSLTPETNDDDVPLASSHKPAAIDEESDETKTSAGE</sequence>
<dbReference type="GO" id="GO:0003735">
    <property type="term" value="F:structural constituent of ribosome"/>
    <property type="evidence" value="ECO:0007669"/>
    <property type="project" value="InterPro"/>
</dbReference>
<dbReference type="InterPro" id="IPR036935">
    <property type="entry name" value="Ribosomal_bL9_N_sf"/>
</dbReference>
<keyword evidence="3" id="KW-0694">RNA-binding</keyword>
<comment type="similarity">
    <text evidence="1">Belongs to the bacterial ribosomal protein bL9 family.</text>
</comment>
<keyword evidence="5" id="KW-0687">Ribonucleoprotein</keyword>
<dbReference type="GO" id="GO:0006412">
    <property type="term" value="P:translation"/>
    <property type="evidence" value="ECO:0007669"/>
    <property type="project" value="InterPro"/>
</dbReference>
<dbReference type="GO" id="GO:1990904">
    <property type="term" value="C:ribonucleoprotein complex"/>
    <property type="evidence" value="ECO:0007669"/>
    <property type="project" value="UniProtKB-KW"/>
</dbReference>
<evidence type="ECO:0000256" key="2">
    <source>
        <dbReference type="ARBA" id="ARBA00022730"/>
    </source>
</evidence>
<feature type="region of interest" description="Disordered" evidence="6">
    <location>
        <begin position="168"/>
        <end position="208"/>
    </location>
</feature>
<feature type="domain" description="Large ribosomal subunit protein bL9 C-terminal" evidence="8">
    <location>
        <begin position="64"/>
        <end position="143"/>
    </location>
</feature>
<dbReference type="Gene3D" id="3.10.430.100">
    <property type="entry name" value="Ribosomal protein L9, C-terminal domain"/>
    <property type="match status" value="1"/>
</dbReference>
<dbReference type="Gene3D" id="3.40.5.10">
    <property type="entry name" value="Ribosomal protein L9, N-terminal domain"/>
    <property type="match status" value="1"/>
</dbReference>
<dbReference type="InterPro" id="IPR020594">
    <property type="entry name" value="Ribosomal_bL9_bac/chp"/>
</dbReference>
<evidence type="ECO:0000313" key="9">
    <source>
        <dbReference type="EMBL" id="SVA23243.1"/>
    </source>
</evidence>
<dbReference type="Pfam" id="PF01281">
    <property type="entry name" value="Ribosomal_L9_N"/>
    <property type="match status" value="1"/>
</dbReference>